<gene>
    <name evidence="2" type="ORF">GCM10009799_27550</name>
</gene>
<evidence type="ECO:0000256" key="1">
    <source>
        <dbReference type="SAM" id="MobiDB-lite"/>
    </source>
</evidence>
<keyword evidence="3" id="KW-1185">Reference proteome</keyword>
<evidence type="ECO:0000313" key="3">
    <source>
        <dbReference type="Proteomes" id="UP001501585"/>
    </source>
</evidence>
<name>A0ABN2T6C6_9ACTN</name>
<organism evidence="2 3">
    <name type="scientific">Nocardiopsis rhodophaea</name>
    <dbReference type="NCBI Taxonomy" id="280238"/>
    <lineage>
        <taxon>Bacteria</taxon>
        <taxon>Bacillati</taxon>
        <taxon>Actinomycetota</taxon>
        <taxon>Actinomycetes</taxon>
        <taxon>Streptosporangiales</taxon>
        <taxon>Nocardiopsidaceae</taxon>
        <taxon>Nocardiopsis</taxon>
    </lineage>
</organism>
<feature type="region of interest" description="Disordered" evidence="1">
    <location>
        <begin position="70"/>
        <end position="104"/>
    </location>
</feature>
<comment type="caution">
    <text evidence="2">The sequence shown here is derived from an EMBL/GenBank/DDBJ whole genome shotgun (WGS) entry which is preliminary data.</text>
</comment>
<dbReference type="RefSeq" id="WP_344162616.1">
    <property type="nucleotide sequence ID" value="NZ_BAAAPC010000010.1"/>
</dbReference>
<proteinExistence type="predicted"/>
<accession>A0ABN2T6C6</accession>
<dbReference type="Proteomes" id="UP001501585">
    <property type="component" value="Unassembled WGS sequence"/>
</dbReference>
<dbReference type="Gene3D" id="3.30.1330.60">
    <property type="entry name" value="OmpA-like domain"/>
    <property type="match status" value="1"/>
</dbReference>
<dbReference type="InterPro" id="IPR036737">
    <property type="entry name" value="OmpA-like_sf"/>
</dbReference>
<sequence>MLFNKDSDNVAARLELGTVEATDESIAVYLSLTNQDETTSSLSIDSTKPLLFDPVGGRVYPLMADGPVDRHGRFEVTGKGSSEPVAKEGSENDEEAHKRNRRVELSYEVTAARNDKNGNGSDSGSGIAAAERHVALPASYRADPGKPVAKKQDGEFELAIYPLLRDGANVIAEIELTNRDSGHATPDLGDDPSRRTHISRRGESLSGFRLLESDPHIARYPLLMLHEDEYIPIAERSHAFGPGETFRLAMLFPAPSPETNEVTLDAGPFGEVPVPIA</sequence>
<evidence type="ECO:0000313" key="2">
    <source>
        <dbReference type="EMBL" id="GAA1998984.1"/>
    </source>
</evidence>
<reference evidence="2 3" key="1">
    <citation type="journal article" date="2019" name="Int. J. Syst. Evol. Microbiol.">
        <title>The Global Catalogue of Microorganisms (GCM) 10K type strain sequencing project: providing services to taxonomists for standard genome sequencing and annotation.</title>
        <authorList>
            <consortium name="The Broad Institute Genomics Platform"/>
            <consortium name="The Broad Institute Genome Sequencing Center for Infectious Disease"/>
            <person name="Wu L."/>
            <person name="Ma J."/>
        </authorList>
    </citation>
    <scope>NUCLEOTIDE SEQUENCE [LARGE SCALE GENOMIC DNA]</scope>
    <source>
        <strain evidence="2 3">JCM 15313</strain>
    </source>
</reference>
<protein>
    <submittedName>
        <fullName evidence="2">Uncharacterized protein</fullName>
    </submittedName>
</protein>
<dbReference type="EMBL" id="BAAAPC010000010">
    <property type="protein sequence ID" value="GAA1998984.1"/>
    <property type="molecule type" value="Genomic_DNA"/>
</dbReference>